<geneLocation type="plasmid" evidence="1 2">
    <name>pAUEb</name>
</geneLocation>
<dbReference type="AlphaFoldDB" id="A0A915YMF3"/>
<dbReference type="EMBL" id="AP026869">
    <property type="protein sequence ID" value="BDS15661.1"/>
    <property type="molecule type" value="Genomic_DNA"/>
</dbReference>
<dbReference type="RefSeq" id="WP_264793706.1">
    <property type="nucleotide sequence ID" value="NZ_AP026869.1"/>
</dbReference>
<gene>
    <name evidence="1" type="ORF">AsAng_0064450</name>
</gene>
<protein>
    <submittedName>
        <fullName evidence="1">Uncharacterized protein</fullName>
    </submittedName>
</protein>
<sequence>MITEVEATIIVKEYLSNNERIFRIPKYRILKRVLYWFILLYKKIRYRKIFLNDYEHIGYILPSKRYKNRKEVLSILEIEVFEEVFVFYLGTNMSFVDPYRYFGMRKTIEKPIIIDRTNSNLYRLLHTGLGVNIYIDIFKNRAQNQELFYSSFAKLT</sequence>
<name>A0A915YMF3_9BACT</name>
<keyword evidence="1" id="KW-0614">Plasmid</keyword>
<proteinExistence type="predicted"/>
<organism evidence="1 2">
    <name type="scientific">Aureispira anguillae</name>
    <dbReference type="NCBI Taxonomy" id="2864201"/>
    <lineage>
        <taxon>Bacteria</taxon>
        <taxon>Pseudomonadati</taxon>
        <taxon>Bacteroidota</taxon>
        <taxon>Saprospiria</taxon>
        <taxon>Saprospirales</taxon>
        <taxon>Saprospiraceae</taxon>
        <taxon>Aureispira</taxon>
    </lineage>
</organism>
<evidence type="ECO:0000313" key="1">
    <source>
        <dbReference type="EMBL" id="BDS15661.1"/>
    </source>
</evidence>
<dbReference type="Proteomes" id="UP001060919">
    <property type="component" value="Plasmid pAUEb"/>
</dbReference>
<reference evidence="1" key="1">
    <citation type="submission" date="2022-09" db="EMBL/GenBank/DDBJ databases">
        <title>Aureispira anguillicida sp. nov., isolated from Leptocephalus of Japanese eel Anguilla japonica.</title>
        <authorList>
            <person name="Yuasa K."/>
            <person name="Mekata T."/>
            <person name="Ikunari K."/>
        </authorList>
    </citation>
    <scope>NUCLEOTIDE SEQUENCE</scope>
    <source>
        <strain evidence="1">EL160426</strain>
        <plasmid evidence="1">pAUEb</plasmid>
    </source>
</reference>
<keyword evidence="2" id="KW-1185">Reference proteome</keyword>
<accession>A0A915YMF3</accession>
<evidence type="ECO:0000313" key="2">
    <source>
        <dbReference type="Proteomes" id="UP001060919"/>
    </source>
</evidence>
<dbReference type="KEGG" id="aup:AsAng_0064450"/>